<dbReference type="EMBL" id="CABFNS010000830">
    <property type="protein sequence ID" value="VUC31179.1"/>
    <property type="molecule type" value="Genomic_DNA"/>
</dbReference>
<accession>A0ABY6UIV7</accession>
<sequence length="453" mass="51428">MGALATEQIHASCEMLDQRFSVLKQSLVKPQNKDKVIESYARLLKVLKAEVDYIEKHGPSMVPEIDFAEVQKNGSRLPDKFADLVRERGCVILRNVVSQDQAIKWEASLKDYVERHPGVGGHPKHRPAAWNVFWTQAQMEMRTHPSVLEAMTSVSRLWHVSDPSTPIDLDSQVVYPDRIRIRYPSNDLGQFPLEPHLDSGAIERWEDEENRKNYQAIFDGNWQNWDGWLADHRVEAKSDLYQTGLSCSTWRSLQGWLSLSHTNTGEGTLRLFPSLKLSVAYIMLRPLFHTGEYCDTLPTFPGAKPGKTQFFPTVEHHPDLDIERAIIGIPPVRPGDYVFWHCDLVHGVDPTNPGRFDSSVSYNACNPLTPYNVASLLRTRETFKQGKVPADFARGHGSWEMEYQHEDCGARVDNILSKPGLQAMGFEKFDEDEEGLTSGQRAVREFANETLGL</sequence>
<organism evidence="1 2">
    <name type="scientific">Bionectria ochroleuca</name>
    <name type="common">Gliocladium roseum</name>
    <dbReference type="NCBI Taxonomy" id="29856"/>
    <lineage>
        <taxon>Eukaryota</taxon>
        <taxon>Fungi</taxon>
        <taxon>Dikarya</taxon>
        <taxon>Ascomycota</taxon>
        <taxon>Pezizomycotina</taxon>
        <taxon>Sordariomycetes</taxon>
        <taxon>Hypocreomycetidae</taxon>
        <taxon>Hypocreales</taxon>
        <taxon>Bionectriaceae</taxon>
        <taxon>Clonostachys</taxon>
    </lineage>
</organism>
<dbReference type="Proteomes" id="UP000766486">
    <property type="component" value="Unassembled WGS sequence"/>
</dbReference>
<dbReference type="InterPro" id="IPR010856">
    <property type="entry name" value="Gig2-like"/>
</dbReference>
<reference evidence="1 2" key="1">
    <citation type="submission" date="2019-06" db="EMBL/GenBank/DDBJ databases">
        <authorList>
            <person name="Broberg M."/>
        </authorList>
    </citation>
    <scope>NUCLEOTIDE SEQUENCE [LARGE SCALE GENOMIC DNA]</scope>
</reference>
<protein>
    <recommendedName>
        <fullName evidence="3">DUF1479 domain protein</fullName>
    </recommendedName>
</protein>
<name>A0ABY6UIV7_BIOOC</name>
<gene>
    <name evidence="1" type="ORF">CLO192961_LOCUS300488</name>
</gene>
<evidence type="ECO:0000313" key="2">
    <source>
        <dbReference type="Proteomes" id="UP000766486"/>
    </source>
</evidence>
<evidence type="ECO:0008006" key="3">
    <source>
        <dbReference type="Google" id="ProtNLM"/>
    </source>
</evidence>
<keyword evidence="2" id="KW-1185">Reference proteome</keyword>
<dbReference type="InterPro" id="IPR027443">
    <property type="entry name" value="IPNS-like_sf"/>
</dbReference>
<dbReference type="PANTHER" id="PTHR30613:SF1">
    <property type="entry name" value="DUF1479 DOMAIN PROTEIN (AFU_ORTHOLOGUE AFUA_5G09280)"/>
    <property type="match status" value="1"/>
</dbReference>
<dbReference type="Gene3D" id="2.60.120.330">
    <property type="entry name" value="B-lactam Antibiotic, Isopenicillin N Synthase, Chain"/>
    <property type="match status" value="1"/>
</dbReference>
<dbReference type="SUPFAM" id="SSF51197">
    <property type="entry name" value="Clavaminate synthase-like"/>
    <property type="match status" value="1"/>
</dbReference>
<dbReference type="Pfam" id="PF07350">
    <property type="entry name" value="Gig2-like"/>
    <property type="match status" value="1"/>
</dbReference>
<comment type="caution">
    <text evidence="1">The sequence shown here is derived from an EMBL/GenBank/DDBJ whole genome shotgun (WGS) entry which is preliminary data.</text>
</comment>
<dbReference type="PANTHER" id="PTHR30613">
    <property type="entry name" value="UNCHARACTERIZED PROTEIN YBIU-RELATED"/>
    <property type="match status" value="1"/>
</dbReference>
<proteinExistence type="predicted"/>
<evidence type="ECO:0000313" key="1">
    <source>
        <dbReference type="EMBL" id="VUC31179.1"/>
    </source>
</evidence>